<dbReference type="AlphaFoldDB" id="T1AN96"/>
<proteinExistence type="predicted"/>
<gene>
    <name evidence="1" type="ORF">B2A_04204</name>
</gene>
<reference evidence="1" key="1">
    <citation type="submission" date="2013-08" db="EMBL/GenBank/DDBJ databases">
        <authorList>
            <person name="Mendez C."/>
            <person name="Richter M."/>
            <person name="Ferrer M."/>
            <person name="Sanchez J."/>
        </authorList>
    </citation>
    <scope>NUCLEOTIDE SEQUENCE</scope>
</reference>
<reference evidence="1" key="2">
    <citation type="journal article" date="2014" name="ISME J.">
        <title>Microbial stratification in low pH oxic and suboxic macroscopic growths along an acid mine drainage.</title>
        <authorList>
            <person name="Mendez-Garcia C."/>
            <person name="Mesa V."/>
            <person name="Sprenger R.R."/>
            <person name="Richter M."/>
            <person name="Diez M.S."/>
            <person name="Solano J."/>
            <person name="Bargiela R."/>
            <person name="Golyshina O.V."/>
            <person name="Manteca A."/>
            <person name="Ramos J.L."/>
            <person name="Gallego J.R."/>
            <person name="Llorente I."/>
            <person name="Martins Dos Santos V.A."/>
            <person name="Jensen O.N."/>
            <person name="Pelaez A.I."/>
            <person name="Sanchez J."/>
            <person name="Ferrer M."/>
        </authorList>
    </citation>
    <scope>NUCLEOTIDE SEQUENCE</scope>
</reference>
<dbReference type="EMBL" id="AUZZ01002809">
    <property type="protein sequence ID" value="EQD58872.1"/>
    <property type="molecule type" value="Genomic_DNA"/>
</dbReference>
<protein>
    <submittedName>
        <fullName evidence="1">Transposase</fullName>
    </submittedName>
</protein>
<evidence type="ECO:0000313" key="1">
    <source>
        <dbReference type="EMBL" id="EQD58872.1"/>
    </source>
</evidence>
<name>T1AN96_9ZZZZ</name>
<accession>T1AN96</accession>
<organism evidence="1">
    <name type="scientific">mine drainage metagenome</name>
    <dbReference type="NCBI Taxonomy" id="410659"/>
    <lineage>
        <taxon>unclassified sequences</taxon>
        <taxon>metagenomes</taxon>
        <taxon>ecological metagenomes</taxon>
    </lineage>
</organism>
<sequence length="72" mass="8291">MYDVLDLYEEPYDPKRPVIGLDEKSEQFIEDSRPPIPATPGKIAKQDYEYVRNGTANIFMAVEPKGGKRFQK</sequence>
<comment type="caution">
    <text evidence="1">The sequence shown here is derived from an EMBL/GenBank/DDBJ whole genome shotgun (WGS) entry which is preliminary data.</text>
</comment>